<evidence type="ECO:0000259" key="5">
    <source>
        <dbReference type="Pfam" id="PF07687"/>
    </source>
</evidence>
<keyword evidence="4" id="KW-0479">Metal-binding</keyword>
<dbReference type="OrthoDB" id="6119954at2759"/>
<comment type="similarity">
    <text evidence="1">Belongs to the peptidase M20 family.</text>
</comment>
<evidence type="ECO:0000256" key="1">
    <source>
        <dbReference type="ARBA" id="ARBA00006153"/>
    </source>
</evidence>
<evidence type="ECO:0000313" key="6">
    <source>
        <dbReference type="EMBL" id="KAF2022215.1"/>
    </source>
</evidence>
<evidence type="ECO:0000256" key="4">
    <source>
        <dbReference type="PIRSR" id="PIRSR005962-1"/>
    </source>
</evidence>
<dbReference type="InterPro" id="IPR011650">
    <property type="entry name" value="Peptidase_M20_dimer"/>
</dbReference>
<dbReference type="SUPFAM" id="SSF53187">
    <property type="entry name" value="Zn-dependent exopeptidases"/>
    <property type="match status" value="1"/>
</dbReference>
<sequence length="443" mass="47599">MATITQIIQTHVPDLQPYEELYKHFHSHPELSHQESATAARISQHLSTLGGGGHYTIHASLGGHGLAAVLPNGPGPTVLLRADMDALPVLEATGLPYASTDRARDLSDGGVEKPVMHACGHDMHVTALLAAAETLASARAEWKGTLVLVFQPAEERAEGARRMVEEGGLYERVPVPDVLVGAHVMPFRSGVIGVRGGLVASSADSFEVHLPGRQSHASTPHTSLDPILLAAHTIIRLQTIVAREVDPLDFAVVTVSAIHAGDRENIIPASATLKLNIRAAKPATRDRVLKSVRRIIRAEAMATSDEGGEGMEPRIEGINAFPFLYNDEVSTAVLQDAFAGHFGGREWARFDAEIPRLQGSEDFGLLATSVGRPSCFFLYGGVEHEVWDRLEGEGRLAEVPGNHSPGFRLQIRPTLDVGVEGYVAAALGFFREGKVVKERVVEG</sequence>
<keyword evidence="4" id="KW-0464">Manganese</keyword>
<feature type="binding site" evidence="4">
    <location>
        <position position="183"/>
    </location>
    <ligand>
        <name>Mn(2+)</name>
        <dbReference type="ChEBI" id="CHEBI:29035"/>
        <label>2</label>
    </ligand>
</feature>
<feature type="binding site" evidence="4">
    <location>
        <position position="155"/>
    </location>
    <ligand>
        <name>Mn(2+)</name>
        <dbReference type="ChEBI" id="CHEBI:29035"/>
        <label>2</label>
    </ligand>
</feature>
<feature type="binding site" evidence="4">
    <location>
        <position position="119"/>
    </location>
    <ligand>
        <name>Mn(2+)</name>
        <dbReference type="ChEBI" id="CHEBI:29035"/>
        <label>2</label>
    </ligand>
</feature>
<dbReference type="Pfam" id="PF01546">
    <property type="entry name" value="Peptidase_M20"/>
    <property type="match status" value="1"/>
</dbReference>
<organism evidence="6 7">
    <name type="scientific">Aaosphaeria arxii CBS 175.79</name>
    <dbReference type="NCBI Taxonomy" id="1450172"/>
    <lineage>
        <taxon>Eukaryota</taxon>
        <taxon>Fungi</taxon>
        <taxon>Dikarya</taxon>
        <taxon>Ascomycota</taxon>
        <taxon>Pezizomycotina</taxon>
        <taxon>Dothideomycetes</taxon>
        <taxon>Pleosporomycetidae</taxon>
        <taxon>Pleosporales</taxon>
        <taxon>Pleosporales incertae sedis</taxon>
        <taxon>Aaosphaeria</taxon>
    </lineage>
</organism>
<dbReference type="FunFam" id="3.30.70.360:FF:000001">
    <property type="entry name" value="N-acetyldiaminopimelate deacetylase"/>
    <property type="match status" value="1"/>
</dbReference>
<dbReference type="PANTHER" id="PTHR11014:SF63">
    <property type="entry name" value="METALLOPEPTIDASE, PUTATIVE (AFU_ORTHOLOGUE AFUA_6G09600)-RELATED"/>
    <property type="match status" value="1"/>
</dbReference>
<dbReference type="GO" id="GO:0046872">
    <property type="term" value="F:metal ion binding"/>
    <property type="evidence" value="ECO:0007669"/>
    <property type="project" value="UniProtKB-KW"/>
</dbReference>
<dbReference type="AlphaFoldDB" id="A0A6A5Y9E5"/>
<keyword evidence="3" id="KW-0378">Hydrolase</keyword>
<proteinExistence type="inferred from homology"/>
<gene>
    <name evidence="6" type="ORF">BU24DRAFT_384753</name>
</gene>
<dbReference type="InterPro" id="IPR017439">
    <property type="entry name" value="Amidohydrolase"/>
</dbReference>
<dbReference type="GeneID" id="54282254"/>
<name>A0A6A5Y9E5_9PLEO</name>
<dbReference type="SUPFAM" id="SSF55031">
    <property type="entry name" value="Bacterial exopeptidase dimerisation domain"/>
    <property type="match status" value="1"/>
</dbReference>
<dbReference type="RefSeq" id="XP_033390554.1">
    <property type="nucleotide sequence ID" value="XM_033524857.1"/>
</dbReference>
<dbReference type="PIRSF" id="PIRSF005962">
    <property type="entry name" value="Pept_M20D_amidohydro"/>
    <property type="match status" value="1"/>
</dbReference>
<accession>A0A6A5Y9E5</accession>
<feature type="binding site" evidence="4">
    <location>
        <position position="121"/>
    </location>
    <ligand>
        <name>Mn(2+)</name>
        <dbReference type="ChEBI" id="CHEBI:29035"/>
        <label>2</label>
    </ligand>
</feature>
<dbReference type="Gene3D" id="3.30.70.360">
    <property type="match status" value="1"/>
</dbReference>
<feature type="domain" description="Peptidase M20 dimerisation" evidence="5">
    <location>
        <begin position="204"/>
        <end position="300"/>
    </location>
</feature>
<dbReference type="InterPro" id="IPR036264">
    <property type="entry name" value="Bact_exopeptidase_dim_dom"/>
</dbReference>
<evidence type="ECO:0000256" key="3">
    <source>
        <dbReference type="ARBA" id="ARBA00022801"/>
    </source>
</evidence>
<dbReference type="InterPro" id="IPR002933">
    <property type="entry name" value="Peptidase_M20"/>
</dbReference>
<dbReference type="NCBIfam" id="TIGR01891">
    <property type="entry name" value="amidohydrolases"/>
    <property type="match status" value="1"/>
</dbReference>
<comment type="similarity">
    <text evidence="2">Belongs to the peptidase M20A family.</text>
</comment>
<dbReference type="PANTHER" id="PTHR11014">
    <property type="entry name" value="PEPTIDASE M20 FAMILY MEMBER"/>
    <property type="match status" value="1"/>
</dbReference>
<dbReference type="Proteomes" id="UP000799778">
    <property type="component" value="Unassembled WGS sequence"/>
</dbReference>
<dbReference type="Pfam" id="PF07687">
    <property type="entry name" value="M20_dimer"/>
    <property type="match status" value="1"/>
</dbReference>
<dbReference type="Gene3D" id="3.40.630.10">
    <property type="entry name" value="Zn peptidases"/>
    <property type="match status" value="1"/>
</dbReference>
<comment type="cofactor">
    <cofactor evidence="4">
        <name>Mn(2+)</name>
        <dbReference type="ChEBI" id="CHEBI:29035"/>
    </cofactor>
    <text evidence="4">The Mn(2+) ion enhances activity.</text>
</comment>
<dbReference type="EMBL" id="ML978066">
    <property type="protein sequence ID" value="KAF2022215.1"/>
    <property type="molecule type" value="Genomic_DNA"/>
</dbReference>
<protein>
    <submittedName>
        <fullName evidence="6">Peptidase M20D</fullName>
    </submittedName>
</protein>
<reference evidence="6" key="1">
    <citation type="journal article" date="2020" name="Stud. Mycol.">
        <title>101 Dothideomycetes genomes: a test case for predicting lifestyles and emergence of pathogens.</title>
        <authorList>
            <person name="Haridas S."/>
            <person name="Albert R."/>
            <person name="Binder M."/>
            <person name="Bloem J."/>
            <person name="Labutti K."/>
            <person name="Salamov A."/>
            <person name="Andreopoulos B."/>
            <person name="Baker S."/>
            <person name="Barry K."/>
            <person name="Bills G."/>
            <person name="Bluhm B."/>
            <person name="Cannon C."/>
            <person name="Castanera R."/>
            <person name="Culley D."/>
            <person name="Daum C."/>
            <person name="Ezra D."/>
            <person name="Gonzalez J."/>
            <person name="Henrissat B."/>
            <person name="Kuo A."/>
            <person name="Liang C."/>
            <person name="Lipzen A."/>
            <person name="Lutzoni F."/>
            <person name="Magnuson J."/>
            <person name="Mondo S."/>
            <person name="Nolan M."/>
            <person name="Ohm R."/>
            <person name="Pangilinan J."/>
            <person name="Park H.-J."/>
            <person name="Ramirez L."/>
            <person name="Alfaro M."/>
            <person name="Sun H."/>
            <person name="Tritt A."/>
            <person name="Yoshinaga Y."/>
            <person name="Zwiers L.-H."/>
            <person name="Turgeon B."/>
            <person name="Goodwin S."/>
            <person name="Spatafora J."/>
            <person name="Crous P."/>
            <person name="Grigoriev I."/>
        </authorList>
    </citation>
    <scope>NUCLEOTIDE SEQUENCE</scope>
    <source>
        <strain evidence="6">CBS 175.79</strain>
    </source>
</reference>
<keyword evidence="7" id="KW-1185">Reference proteome</keyword>
<dbReference type="GO" id="GO:0016787">
    <property type="term" value="F:hydrolase activity"/>
    <property type="evidence" value="ECO:0007669"/>
    <property type="project" value="UniProtKB-KW"/>
</dbReference>
<evidence type="ECO:0000313" key="7">
    <source>
        <dbReference type="Proteomes" id="UP000799778"/>
    </source>
</evidence>
<evidence type="ECO:0000256" key="2">
    <source>
        <dbReference type="ARBA" id="ARBA00006247"/>
    </source>
</evidence>